<keyword evidence="10" id="KW-1185">Reference proteome</keyword>
<feature type="domain" description="RNA polymerase sigma-70 region 2" evidence="7">
    <location>
        <begin position="30"/>
        <end position="94"/>
    </location>
</feature>
<dbReference type="PANTHER" id="PTHR43133">
    <property type="entry name" value="RNA POLYMERASE ECF-TYPE SIGMA FACTO"/>
    <property type="match status" value="1"/>
</dbReference>
<dbReference type="PANTHER" id="PTHR43133:SF8">
    <property type="entry name" value="RNA POLYMERASE SIGMA FACTOR HI_1459-RELATED"/>
    <property type="match status" value="1"/>
</dbReference>
<comment type="caution">
    <text evidence="9">The sequence shown here is derived from an EMBL/GenBank/DDBJ whole genome shotgun (WGS) entry which is preliminary data.</text>
</comment>
<reference evidence="9" key="2">
    <citation type="submission" date="2020-09" db="EMBL/GenBank/DDBJ databases">
        <authorList>
            <person name="Sun Q."/>
            <person name="Ohkuma M."/>
        </authorList>
    </citation>
    <scope>NUCLEOTIDE SEQUENCE</scope>
    <source>
        <strain evidence="9">JCM 5069</strain>
    </source>
</reference>
<evidence type="ECO:0000256" key="6">
    <source>
        <dbReference type="SAM" id="MobiDB-lite"/>
    </source>
</evidence>
<evidence type="ECO:0000256" key="5">
    <source>
        <dbReference type="ARBA" id="ARBA00023163"/>
    </source>
</evidence>
<dbReference type="GO" id="GO:0006352">
    <property type="term" value="P:DNA-templated transcription initiation"/>
    <property type="evidence" value="ECO:0007669"/>
    <property type="project" value="InterPro"/>
</dbReference>
<dbReference type="CDD" id="cd06171">
    <property type="entry name" value="Sigma70_r4"/>
    <property type="match status" value="1"/>
</dbReference>
<sequence>MRMDAVHEAAPPPAGGRRASRSREAAAAELFATAYPRLAGWCRGLVRSDETAHEIAAEAFTRLWSRWSAVDAPVPYLYSIASNLIKHHWRHTDRERQALYRMARDAAEPAPAADRGMVIKHLVQALPERQRAPVLLHYYAGLTIDEIAKALHRRPGTIKSDLHDARQRLRAELRGLHETTT</sequence>
<dbReference type="InterPro" id="IPR013249">
    <property type="entry name" value="RNA_pol_sigma70_r4_t2"/>
</dbReference>
<dbReference type="Gene3D" id="1.10.1740.10">
    <property type="match status" value="1"/>
</dbReference>
<dbReference type="GO" id="GO:0016987">
    <property type="term" value="F:sigma factor activity"/>
    <property type="evidence" value="ECO:0007669"/>
    <property type="project" value="UniProtKB-KW"/>
</dbReference>
<dbReference type="InterPro" id="IPR013324">
    <property type="entry name" value="RNA_pol_sigma_r3/r4-like"/>
</dbReference>
<keyword evidence="5" id="KW-0804">Transcription</keyword>
<feature type="domain" description="RNA polymerase sigma factor 70 region 4 type 2" evidence="8">
    <location>
        <begin position="119"/>
        <end position="169"/>
    </location>
</feature>
<keyword evidence="4" id="KW-0238">DNA-binding</keyword>
<evidence type="ECO:0000256" key="2">
    <source>
        <dbReference type="ARBA" id="ARBA00023015"/>
    </source>
</evidence>
<evidence type="ECO:0000256" key="1">
    <source>
        <dbReference type="ARBA" id="ARBA00010641"/>
    </source>
</evidence>
<dbReference type="InterPro" id="IPR014284">
    <property type="entry name" value="RNA_pol_sigma-70_dom"/>
</dbReference>
<evidence type="ECO:0000256" key="3">
    <source>
        <dbReference type="ARBA" id="ARBA00023082"/>
    </source>
</evidence>
<name>A0A919L572_9ACTN</name>
<gene>
    <name evidence="9" type="ORF">GCM10018793_52470</name>
</gene>
<dbReference type="Pfam" id="PF08281">
    <property type="entry name" value="Sigma70_r4_2"/>
    <property type="match status" value="1"/>
</dbReference>
<dbReference type="Gene3D" id="1.10.10.10">
    <property type="entry name" value="Winged helix-like DNA-binding domain superfamily/Winged helix DNA-binding domain"/>
    <property type="match status" value="1"/>
</dbReference>
<feature type="region of interest" description="Disordered" evidence="6">
    <location>
        <begin position="1"/>
        <end position="21"/>
    </location>
</feature>
<evidence type="ECO:0000313" key="10">
    <source>
        <dbReference type="Proteomes" id="UP000603708"/>
    </source>
</evidence>
<evidence type="ECO:0000259" key="8">
    <source>
        <dbReference type="Pfam" id="PF08281"/>
    </source>
</evidence>
<evidence type="ECO:0000259" key="7">
    <source>
        <dbReference type="Pfam" id="PF04542"/>
    </source>
</evidence>
<dbReference type="GO" id="GO:0003677">
    <property type="term" value="F:DNA binding"/>
    <property type="evidence" value="ECO:0007669"/>
    <property type="project" value="UniProtKB-KW"/>
</dbReference>
<evidence type="ECO:0000256" key="4">
    <source>
        <dbReference type="ARBA" id="ARBA00023125"/>
    </source>
</evidence>
<dbReference type="SUPFAM" id="SSF88659">
    <property type="entry name" value="Sigma3 and sigma4 domains of RNA polymerase sigma factors"/>
    <property type="match status" value="1"/>
</dbReference>
<keyword evidence="2" id="KW-0805">Transcription regulation</keyword>
<comment type="similarity">
    <text evidence="1">Belongs to the sigma-70 factor family. ECF subfamily.</text>
</comment>
<reference evidence="9" key="1">
    <citation type="journal article" date="2014" name="Int. J. Syst. Evol. Microbiol.">
        <title>Complete genome sequence of Corynebacterium casei LMG S-19264T (=DSM 44701T), isolated from a smear-ripened cheese.</title>
        <authorList>
            <consortium name="US DOE Joint Genome Institute (JGI-PGF)"/>
            <person name="Walter F."/>
            <person name="Albersmeier A."/>
            <person name="Kalinowski J."/>
            <person name="Ruckert C."/>
        </authorList>
    </citation>
    <scope>NUCLEOTIDE SEQUENCE</scope>
    <source>
        <strain evidence="9">JCM 5069</strain>
    </source>
</reference>
<dbReference type="EMBL" id="BNCD01000017">
    <property type="protein sequence ID" value="GHH85240.1"/>
    <property type="molecule type" value="Genomic_DNA"/>
</dbReference>
<dbReference type="NCBIfam" id="TIGR02937">
    <property type="entry name" value="sigma70-ECF"/>
    <property type="match status" value="1"/>
</dbReference>
<protein>
    <submittedName>
        <fullName evidence="9">RNA polymerase subunit sigma-24</fullName>
    </submittedName>
</protein>
<dbReference type="InterPro" id="IPR036388">
    <property type="entry name" value="WH-like_DNA-bd_sf"/>
</dbReference>
<accession>A0A919L572</accession>
<dbReference type="SUPFAM" id="SSF88946">
    <property type="entry name" value="Sigma2 domain of RNA polymerase sigma factors"/>
    <property type="match status" value="1"/>
</dbReference>
<dbReference type="InterPro" id="IPR007627">
    <property type="entry name" value="RNA_pol_sigma70_r2"/>
</dbReference>
<evidence type="ECO:0000313" key="9">
    <source>
        <dbReference type="EMBL" id="GHH85240.1"/>
    </source>
</evidence>
<organism evidence="9 10">
    <name type="scientific">Streptomyces sulfonofaciens</name>
    <dbReference type="NCBI Taxonomy" id="68272"/>
    <lineage>
        <taxon>Bacteria</taxon>
        <taxon>Bacillati</taxon>
        <taxon>Actinomycetota</taxon>
        <taxon>Actinomycetes</taxon>
        <taxon>Kitasatosporales</taxon>
        <taxon>Streptomycetaceae</taxon>
        <taxon>Streptomyces</taxon>
    </lineage>
</organism>
<dbReference type="InterPro" id="IPR039425">
    <property type="entry name" value="RNA_pol_sigma-70-like"/>
</dbReference>
<dbReference type="InterPro" id="IPR013325">
    <property type="entry name" value="RNA_pol_sigma_r2"/>
</dbReference>
<dbReference type="Pfam" id="PF04542">
    <property type="entry name" value="Sigma70_r2"/>
    <property type="match status" value="1"/>
</dbReference>
<dbReference type="Proteomes" id="UP000603708">
    <property type="component" value="Unassembled WGS sequence"/>
</dbReference>
<proteinExistence type="inferred from homology"/>
<dbReference type="AlphaFoldDB" id="A0A919L572"/>
<keyword evidence="3" id="KW-0731">Sigma factor</keyword>